<accession>A0A0R3SZ68</accession>
<sequence length="101" mass="10893">MKHSVKNRSGSASAADTGRNSILKQSSLSQVAEGSELRGASRRPAPPPMLKPYLSDEADVFEVDEKRGAPLPRDVTLNDGSGQRAGLGGWLSDLLERTIFW</sequence>
<evidence type="ECO:0000313" key="2">
    <source>
        <dbReference type="EMBL" id="VDL64707.1"/>
    </source>
</evidence>
<dbReference type="STRING" id="6216.A0A0R3SZ68"/>
<dbReference type="EMBL" id="UYSG01012395">
    <property type="protein sequence ID" value="VDL64707.1"/>
    <property type="molecule type" value="Genomic_DNA"/>
</dbReference>
<gene>
    <name evidence="2" type="ORF">HDID_LOCUS11061</name>
</gene>
<evidence type="ECO:0000256" key="1">
    <source>
        <dbReference type="SAM" id="MobiDB-lite"/>
    </source>
</evidence>
<evidence type="ECO:0000313" key="4">
    <source>
        <dbReference type="WBParaSite" id="HDID_0001106401-mRNA-1"/>
    </source>
</evidence>
<protein>
    <submittedName>
        <fullName evidence="2 4">Uncharacterized protein</fullName>
    </submittedName>
</protein>
<dbReference type="WBParaSite" id="HDID_0001106401-mRNA-1">
    <property type="protein sequence ID" value="HDID_0001106401-mRNA-1"/>
    <property type="gene ID" value="HDID_0001106401"/>
</dbReference>
<feature type="region of interest" description="Disordered" evidence="1">
    <location>
        <begin position="1"/>
        <end position="53"/>
    </location>
</feature>
<feature type="compositionally biased region" description="Polar residues" evidence="1">
    <location>
        <begin position="7"/>
        <end position="32"/>
    </location>
</feature>
<dbReference type="AlphaFoldDB" id="A0A0R3SZ68"/>
<dbReference type="OrthoDB" id="17335at2759"/>
<evidence type="ECO:0000313" key="3">
    <source>
        <dbReference type="Proteomes" id="UP000274504"/>
    </source>
</evidence>
<organism evidence="4">
    <name type="scientific">Hymenolepis diminuta</name>
    <name type="common">Rat tapeworm</name>
    <dbReference type="NCBI Taxonomy" id="6216"/>
    <lineage>
        <taxon>Eukaryota</taxon>
        <taxon>Metazoa</taxon>
        <taxon>Spiralia</taxon>
        <taxon>Lophotrochozoa</taxon>
        <taxon>Platyhelminthes</taxon>
        <taxon>Cestoda</taxon>
        <taxon>Eucestoda</taxon>
        <taxon>Cyclophyllidea</taxon>
        <taxon>Hymenolepididae</taxon>
        <taxon>Hymenolepis</taxon>
    </lineage>
</organism>
<dbReference type="Proteomes" id="UP000274504">
    <property type="component" value="Unassembled WGS sequence"/>
</dbReference>
<name>A0A0R3SZ68_HYMDI</name>
<proteinExistence type="predicted"/>
<reference evidence="2 3" key="2">
    <citation type="submission" date="2018-11" db="EMBL/GenBank/DDBJ databases">
        <authorList>
            <consortium name="Pathogen Informatics"/>
        </authorList>
    </citation>
    <scope>NUCLEOTIDE SEQUENCE [LARGE SCALE GENOMIC DNA]</scope>
</reference>
<reference evidence="4" key="1">
    <citation type="submission" date="2017-02" db="UniProtKB">
        <authorList>
            <consortium name="WormBaseParasite"/>
        </authorList>
    </citation>
    <scope>IDENTIFICATION</scope>
</reference>